<evidence type="ECO:0000313" key="3">
    <source>
        <dbReference type="EMBL" id="KAG5477917.1"/>
    </source>
</evidence>
<reference evidence="4" key="2">
    <citation type="journal article" date="2021" name="Sci. Data">
        <title>Chromosome-scale genome sequencing, assembly and annotation of six genomes from subfamily Leishmaniinae.</title>
        <authorList>
            <person name="Almutairi H."/>
            <person name="Urbaniak M.D."/>
            <person name="Bates M.D."/>
            <person name="Jariyapan N."/>
            <person name="Kwakye-Nuako G."/>
            <person name="Thomaz Soccol V."/>
            <person name="Al-Salem W.S."/>
            <person name="Dillon R.J."/>
            <person name="Bates P.A."/>
            <person name="Gatherer D."/>
        </authorList>
    </citation>
    <scope>NUCLEOTIDE SEQUENCE [LARGE SCALE GENOMIC DNA]</scope>
</reference>
<dbReference type="GO" id="GO:0005737">
    <property type="term" value="C:cytoplasm"/>
    <property type="evidence" value="ECO:0007669"/>
    <property type="project" value="TreeGrafter"/>
</dbReference>
<dbReference type="RefSeq" id="XP_067062824.1">
    <property type="nucleotide sequence ID" value="XM_067207256.1"/>
</dbReference>
<comment type="caution">
    <text evidence="3">The sequence shown here is derived from an EMBL/GenBank/DDBJ whole genome shotgun (WGS) entry which is preliminary data.</text>
</comment>
<accession>A0A836H1U7</accession>
<dbReference type="Pfam" id="PF00149">
    <property type="entry name" value="Metallophos"/>
    <property type="match status" value="1"/>
</dbReference>
<feature type="region of interest" description="Disordered" evidence="1">
    <location>
        <begin position="934"/>
        <end position="954"/>
    </location>
</feature>
<dbReference type="SMR" id="A0A836H1U7"/>
<gene>
    <name evidence="3" type="ORF">LSCM4_05309</name>
</gene>
<feature type="region of interest" description="Disordered" evidence="1">
    <location>
        <begin position="988"/>
        <end position="1078"/>
    </location>
</feature>
<keyword evidence="4" id="KW-1185">Reference proteome</keyword>
<feature type="compositionally biased region" description="Basic and acidic residues" evidence="1">
    <location>
        <begin position="837"/>
        <end position="856"/>
    </location>
</feature>
<feature type="domain" description="Serine/threonine specific protein phosphatases" evidence="2">
    <location>
        <begin position="663"/>
        <end position="946"/>
    </location>
</feature>
<dbReference type="InterPro" id="IPR006186">
    <property type="entry name" value="Ser/Thr-sp_prot-phosphatase"/>
</dbReference>
<proteinExistence type="predicted"/>
<feature type="region of interest" description="Disordered" evidence="1">
    <location>
        <begin position="449"/>
        <end position="474"/>
    </location>
</feature>
<evidence type="ECO:0000256" key="1">
    <source>
        <dbReference type="SAM" id="MobiDB-lite"/>
    </source>
</evidence>
<evidence type="ECO:0000313" key="4">
    <source>
        <dbReference type="Proteomes" id="UP000674143"/>
    </source>
</evidence>
<dbReference type="PRINTS" id="PR00114">
    <property type="entry name" value="STPHPHTASE"/>
</dbReference>
<protein>
    <recommendedName>
        <fullName evidence="2">Serine/threonine specific protein phosphatases domain-containing protein</fullName>
    </recommendedName>
</protein>
<dbReference type="Gene3D" id="3.60.21.10">
    <property type="match status" value="1"/>
</dbReference>
<feature type="region of interest" description="Disordered" evidence="1">
    <location>
        <begin position="142"/>
        <end position="190"/>
    </location>
</feature>
<dbReference type="PANTHER" id="PTHR11668:SF496">
    <property type="entry name" value="SERINE_THREONINE-PROTEIN PHOSPHATASE"/>
    <property type="match status" value="1"/>
</dbReference>
<dbReference type="InterPro" id="IPR050341">
    <property type="entry name" value="PP1_catalytic_subunit"/>
</dbReference>
<dbReference type="SUPFAM" id="SSF56300">
    <property type="entry name" value="Metallo-dependent phosphatases"/>
    <property type="match status" value="1"/>
</dbReference>
<feature type="compositionally biased region" description="Low complexity" evidence="1">
    <location>
        <begin position="858"/>
        <end position="869"/>
    </location>
</feature>
<reference evidence="4" key="1">
    <citation type="journal article" date="2021" name="Microbiol. Resour. Announc.">
        <title>LGAAP: Leishmaniinae Genome Assembly and Annotation Pipeline.</title>
        <authorList>
            <person name="Almutairi H."/>
            <person name="Urbaniak M.D."/>
            <person name="Bates M.D."/>
            <person name="Jariyapan N."/>
            <person name="Kwakye-Nuako G."/>
            <person name="Thomaz-Soccol V."/>
            <person name="Al-Salem W.S."/>
            <person name="Dillon R.J."/>
            <person name="Bates P.A."/>
            <person name="Gatherer D."/>
        </authorList>
    </citation>
    <scope>NUCLEOTIDE SEQUENCE [LARGE SCALE GENOMIC DNA]</scope>
</reference>
<feature type="compositionally biased region" description="Basic and acidic residues" evidence="1">
    <location>
        <begin position="934"/>
        <end position="945"/>
    </location>
</feature>
<dbReference type="GeneID" id="92361190"/>
<dbReference type="InterPro" id="IPR004843">
    <property type="entry name" value="Calcineurin-like_PHP"/>
</dbReference>
<feature type="region of interest" description="Disordered" evidence="1">
    <location>
        <begin position="565"/>
        <end position="584"/>
    </location>
</feature>
<organism evidence="3 4">
    <name type="scientific">Leishmania orientalis</name>
    <dbReference type="NCBI Taxonomy" id="2249476"/>
    <lineage>
        <taxon>Eukaryota</taxon>
        <taxon>Discoba</taxon>
        <taxon>Euglenozoa</taxon>
        <taxon>Kinetoplastea</taxon>
        <taxon>Metakinetoplastina</taxon>
        <taxon>Trypanosomatida</taxon>
        <taxon>Trypanosomatidae</taxon>
        <taxon>Leishmaniinae</taxon>
        <taxon>Leishmania</taxon>
    </lineage>
</organism>
<dbReference type="PANTHER" id="PTHR11668">
    <property type="entry name" value="SERINE/THREONINE PROTEIN PHOSPHATASE"/>
    <property type="match status" value="1"/>
</dbReference>
<feature type="region of interest" description="Disordered" evidence="1">
    <location>
        <begin position="829"/>
        <end position="872"/>
    </location>
</feature>
<sequence length="1381" mass="149269">MPQLTKESLLAREVVCDPPLAPIAYKFSPLREFCRTDHSRVVVVPCHGDGAVVQWHRDSGKVKVVAGNAAVHASWVSVAHLRADSHSETVQLTILRSGLRAYIDGQRVTRIGSPVEVQATQRLSFGTDPTLYTAIPAPRNLIPRADPASPPRASVPPASSAVFGRDGELATEKRHRRQTSSSCAPLSSGRSPRVGFSLLPLCTGAEWKRSAVVPASTPPAVPLVSITSARRRCRQDGKLCERTFASPLRCPKRTSELRGRSRSHAPRSIAIVTNYAAEDVHALRQTTEKCAIGAPLTEKTSTELLVKGSGVAARCSAGVVDTAPGAASVPVYSEAERAGTAVCPPQPTLAGEHSNSLAHRCDEVVERGRCRDNVPRSRTRLHNRPCWTLGPVTSVRSPDWEVLRAMHGVTTPPRPRDICHVSCGSVGFDDAMMTSSIGAAELPALSAREREGRPRALRPHLQRPGAASPRVSHQCSGGFSLGVTERISVDADGGAEGTDTHATPLSVDDTATLPSSVLSCHLNAAENAWQRPYMREKMHLCPRMTVNPFVVEAFGNTHRYRPLADGRGAKHADSSCSSSTSRDGGAQVGVFDRFAGVPWQHPIAADELITPRTEEVMRAVLQRHPDSTAAEEDAIFLHCALRRSYDADTDRFSYADSPAFVQLICARFSSLLTAVKARMQESRPVLRLSSPVMCASDLSGSFADLMVLLGSVTYFGHWSSIHTPLLLLGNYVDVGWHSVEVFMLLCCWAYLQPSKVHLLRGPHEDPAVNGNYRLLGRRCLRYKCRQRFGAQKGIALWAQLNDVFALLPVAAVIDERVFATHGGVPLLRASPSPGGEGVRDAARRRQRRDNAVDKRLYTCTSGSPTPTSSDEYTSWPFSCREAAGVSSAERPTAARCESEDDDAMHKTLFPAPYPFSAPHHRPPAPAMAHVRDYTTQEHAETENTRTGRQLPEPLSRDCANVSDVSLRACTECSATTAVVVAAAAPRAFATPPSDSTPIPHQESTGLPLEGRNDDSTAVLPRTANSDSATAAQVSRASGTGKANPIAAAKHSNPEKLARVTPVCEASSSSPHDDGGNPSLFEVLTDRCAPSAAAAAESSLAPCSTASVRVIASKERSAEEPRAEISSPSVHAFVDEDEPSEDDFAALLAAMHTREYAFRTLQRSAAVESRDVTRRLRLVRELLWNRPREAASKRLMPEEGGGGNGGAPAEVLWWRPHRVDRCCGGCPAGRAHRCCLIFGSGALIRFFLRFRFSLLIRGAPEDPSELFGAELSEEGRLLTLNTCRQRCKTVSQAAACVVESQTLRLATWGSEELADSLGQLSLSNLPRVQETAAARADFEQFVCDTLHARLRDHNSVGPGDQWSVLSAYKAYVQHRAAASSLL</sequence>
<feature type="compositionally biased region" description="Polar residues" evidence="1">
    <location>
        <begin position="179"/>
        <end position="190"/>
    </location>
</feature>
<dbReference type="EMBL" id="JAFHLR010000024">
    <property type="protein sequence ID" value="KAG5477917.1"/>
    <property type="molecule type" value="Genomic_DNA"/>
</dbReference>
<dbReference type="InterPro" id="IPR029052">
    <property type="entry name" value="Metallo-depent_PP-like"/>
</dbReference>
<name>A0A836H1U7_9TRYP</name>
<feature type="compositionally biased region" description="Polar residues" evidence="1">
    <location>
        <begin position="1022"/>
        <end position="1037"/>
    </location>
</feature>
<dbReference type="SMART" id="SM00156">
    <property type="entry name" value="PP2Ac"/>
    <property type="match status" value="1"/>
</dbReference>
<dbReference type="GO" id="GO:0004722">
    <property type="term" value="F:protein serine/threonine phosphatase activity"/>
    <property type="evidence" value="ECO:0007669"/>
    <property type="project" value="TreeGrafter"/>
</dbReference>
<evidence type="ECO:0000259" key="2">
    <source>
        <dbReference type="SMART" id="SM00156"/>
    </source>
</evidence>
<feature type="compositionally biased region" description="Polar residues" evidence="1">
    <location>
        <begin position="993"/>
        <end position="1004"/>
    </location>
</feature>
<dbReference type="KEGG" id="loi:92361190"/>
<dbReference type="GO" id="GO:0005634">
    <property type="term" value="C:nucleus"/>
    <property type="evidence" value="ECO:0007669"/>
    <property type="project" value="TreeGrafter"/>
</dbReference>
<dbReference type="Proteomes" id="UP000674143">
    <property type="component" value="Unassembled WGS sequence"/>
</dbReference>